<dbReference type="GO" id="GO:0006457">
    <property type="term" value="P:protein folding"/>
    <property type="evidence" value="ECO:0007669"/>
    <property type="project" value="TreeGrafter"/>
</dbReference>
<accession>A0AAW2DS72</accession>
<evidence type="ECO:0000259" key="3">
    <source>
        <dbReference type="PROSITE" id="PS51035"/>
    </source>
</evidence>
<proteinExistence type="predicted"/>
<organism evidence="4 5">
    <name type="scientific">Lithocarpus litseifolius</name>
    <dbReference type="NCBI Taxonomy" id="425828"/>
    <lineage>
        <taxon>Eukaryota</taxon>
        <taxon>Viridiplantae</taxon>
        <taxon>Streptophyta</taxon>
        <taxon>Embryophyta</taxon>
        <taxon>Tracheophyta</taxon>
        <taxon>Spermatophyta</taxon>
        <taxon>Magnoliopsida</taxon>
        <taxon>eudicotyledons</taxon>
        <taxon>Gunneridae</taxon>
        <taxon>Pentapetalae</taxon>
        <taxon>rosids</taxon>
        <taxon>fabids</taxon>
        <taxon>Fagales</taxon>
        <taxon>Fagaceae</taxon>
        <taxon>Lithocarpus</taxon>
    </lineage>
</organism>
<dbReference type="Proteomes" id="UP001459277">
    <property type="component" value="Unassembled WGS sequence"/>
</dbReference>
<feature type="domain" description="BAG" evidence="3">
    <location>
        <begin position="75"/>
        <end position="152"/>
    </location>
</feature>
<dbReference type="GO" id="GO:0051087">
    <property type="term" value="F:protein-folding chaperone binding"/>
    <property type="evidence" value="ECO:0007669"/>
    <property type="project" value="InterPro"/>
</dbReference>
<dbReference type="SMART" id="SM00264">
    <property type="entry name" value="BAG"/>
    <property type="match status" value="1"/>
</dbReference>
<dbReference type="SUPFAM" id="SSF63491">
    <property type="entry name" value="BAG domain"/>
    <property type="match status" value="1"/>
</dbReference>
<dbReference type="CDD" id="cd23767">
    <property type="entry name" value="IQCD"/>
    <property type="match status" value="1"/>
</dbReference>
<evidence type="ECO:0000313" key="5">
    <source>
        <dbReference type="Proteomes" id="UP001459277"/>
    </source>
</evidence>
<sequence>MKTSRRASFYSSSSTSTTVTYTFHNDHSTPPPKPNSTEIPIQFSPKTAQLQSQSNSATKIQSAYRAHAIRTLYKKISAVSSEADHLQRLIQRQETVDAIRSNEREKLRMNEALMGLLLKLDSVPGFNPTVREARRKVSRRIVALQEILDAVSEAKTVYDDDCYEYGFVRNWDDVVAKMEEEVCRERGGDEMERFCAEHLGFRCLQRFLSGP</sequence>
<dbReference type="InterPro" id="IPR036533">
    <property type="entry name" value="BAG_dom_sf"/>
</dbReference>
<evidence type="ECO:0000256" key="2">
    <source>
        <dbReference type="SAM" id="MobiDB-lite"/>
    </source>
</evidence>
<feature type="region of interest" description="Disordered" evidence="2">
    <location>
        <begin position="1"/>
        <end position="38"/>
    </location>
</feature>
<dbReference type="InterPro" id="IPR040400">
    <property type="entry name" value="BAG5/6/7/8"/>
</dbReference>
<comment type="caution">
    <text evidence="4">The sequence shown here is derived from an EMBL/GenBank/DDBJ whole genome shotgun (WGS) entry which is preliminary data.</text>
</comment>
<keyword evidence="5" id="KW-1185">Reference proteome</keyword>
<dbReference type="AlphaFoldDB" id="A0AAW2DS72"/>
<dbReference type="PANTHER" id="PTHR33322:SF8">
    <property type="entry name" value="BAG FAMILY MOLECULAR CHAPERONE REGULATOR 5, MITOCHONDRIAL"/>
    <property type="match status" value="1"/>
</dbReference>
<dbReference type="EMBL" id="JAZDWU010000002">
    <property type="protein sequence ID" value="KAL0012170.1"/>
    <property type="molecule type" value="Genomic_DNA"/>
</dbReference>
<evidence type="ECO:0000256" key="1">
    <source>
        <dbReference type="ARBA" id="ARBA00023186"/>
    </source>
</evidence>
<dbReference type="PANTHER" id="PTHR33322">
    <property type="entry name" value="BAG DOMAIN CONTAINING PROTEIN, EXPRESSED"/>
    <property type="match status" value="1"/>
</dbReference>
<dbReference type="InterPro" id="IPR003103">
    <property type="entry name" value="BAG_domain"/>
</dbReference>
<gene>
    <name evidence="4" type="ORF">SO802_007278</name>
</gene>
<protein>
    <recommendedName>
        <fullName evidence="3">BAG domain-containing protein</fullName>
    </recommendedName>
</protein>
<keyword evidence="1" id="KW-0143">Chaperone</keyword>
<reference evidence="4 5" key="1">
    <citation type="submission" date="2024-01" db="EMBL/GenBank/DDBJ databases">
        <title>A telomere-to-telomere, gap-free genome of sweet tea (Lithocarpus litseifolius).</title>
        <authorList>
            <person name="Zhou J."/>
        </authorList>
    </citation>
    <scope>NUCLEOTIDE SEQUENCE [LARGE SCALE GENOMIC DNA]</scope>
    <source>
        <strain evidence="4">Zhou-2022a</strain>
        <tissue evidence="4">Leaf</tissue>
    </source>
</reference>
<evidence type="ECO:0000313" key="4">
    <source>
        <dbReference type="EMBL" id="KAL0012170.1"/>
    </source>
</evidence>
<dbReference type="Gene3D" id="1.20.58.120">
    <property type="entry name" value="BAG domain"/>
    <property type="match status" value="1"/>
</dbReference>
<dbReference type="PROSITE" id="PS51035">
    <property type="entry name" value="BAG"/>
    <property type="match status" value="1"/>
</dbReference>
<feature type="compositionally biased region" description="Low complexity" evidence="2">
    <location>
        <begin position="6"/>
        <end position="23"/>
    </location>
</feature>
<dbReference type="Pfam" id="PF02179">
    <property type="entry name" value="BAG"/>
    <property type="match status" value="1"/>
</dbReference>
<dbReference type="GO" id="GO:0009506">
    <property type="term" value="C:plasmodesma"/>
    <property type="evidence" value="ECO:0007669"/>
    <property type="project" value="TreeGrafter"/>
</dbReference>
<dbReference type="PROSITE" id="PS50096">
    <property type="entry name" value="IQ"/>
    <property type="match status" value="1"/>
</dbReference>
<name>A0AAW2DS72_9ROSI</name>